<dbReference type="GO" id="GO:0004601">
    <property type="term" value="F:peroxidase activity"/>
    <property type="evidence" value="ECO:0007669"/>
    <property type="project" value="UniProtKB-KW"/>
</dbReference>
<evidence type="ECO:0000259" key="6">
    <source>
        <dbReference type="PROSITE" id="PS51352"/>
    </source>
</evidence>
<dbReference type="GO" id="GO:0006979">
    <property type="term" value="P:response to oxidative stress"/>
    <property type="evidence" value="ECO:0007669"/>
    <property type="project" value="InterPro"/>
</dbReference>
<dbReference type="OrthoDB" id="446890at2759"/>
<comment type="caution">
    <text evidence="7">The sequence shown here is derived from an EMBL/GenBank/DDBJ whole genome shotgun (WGS) entry which is preliminary data.</text>
</comment>
<dbReference type="PROSITE" id="PS00763">
    <property type="entry name" value="GLUTATHIONE_PEROXID_2"/>
    <property type="match status" value="1"/>
</dbReference>
<dbReference type="PANTHER" id="PTHR11592">
    <property type="entry name" value="GLUTATHIONE PEROXIDASE"/>
    <property type="match status" value="1"/>
</dbReference>
<dbReference type="Proteomes" id="UP000785679">
    <property type="component" value="Unassembled WGS sequence"/>
</dbReference>
<keyword evidence="2 5" id="KW-0575">Peroxidase</keyword>
<dbReference type="PROSITE" id="PS51355">
    <property type="entry name" value="GLUTATHIONE_PEROXID_3"/>
    <property type="match status" value="1"/>
</dbReference>
<dbReference type="CDD" id="cd00340">
    <property type="entry name" value="GSH_Peroxidase"/>
    <property type="match status" value="1"/>
</dbReference>
<dbReference type="InterPro" id="IPR036249">
    <property type="entry name" value="Thioredoxin-like_sf"/>
</dbReference>
<organism evidence="7 8">
    <name type="scientific">Halteria grandinella</name>
    <dbReference type="NCBI Taxonomy" id="5974"/>
    <lineage>
        <taxon>Eukaryota</taxon>
        <taxon>Sar</taxon>
        <taxon>Alveolata</taxon>
        <taxon>Ciliophora</taxon>
        <taxon>Intramacronucleata</taxon>
        <taxon>Spirotrichea</taxon>
        <taxon>Stichotrichia</taxon>
        <taxon>Sporadotrichida</taxon>
        <taxon>Halteriidae</taxon>
        <taxon>Halteria</taxon>
    </lineage>
</organism>
<dbReference type="InterPro" id="IPR000889">
    <property type="entry name" value="Glutathione_peroxidase"/>
</dbReference>
<comment type="similarity">
    <text evidence="1 5">Belongs to the glutathione peroxidase family.</text>
</comment>
<evidence type="ECO:0000256" key="1">
    <source>
        <dbReference type="ARBA" id="ARBA00006926"/>
    </source>
</evidence>
<evidence type="ECO:0000256" key="3">
    <source>
        <dbReference type="ARBA" id="ARBA00023002"/>
    </source>
</evidence>
<gene>
    <name evidence="7" type="ORF">FGO68_gene1039</name>
</gene>
<sequence length="186" mass="21117">MNLKKFDKLKEGEALSKHKSLLEIGAVDIDGKQIKKLGDVLKGKKLILIVNVASKCGLTKTNYVFMKKMYDKYKTLGLEILAFPCNQFASQEPADRIKIKAFARVTQNGEYQLFDKVNVNGANAHEIFKFLRYNSELYNKEDNTVGHIHWNFGKFLVDGATGTQVTYHPSRGDLEDLEAMIKARLK</sequence>
<dbReference type="SUPFAM" id="SSF52833">
    <property type="entry name" value="Thioredoxin-like"/>
    <property type="match status" value="1"/>
</dbReference>
<keyword evidence="3 5" id="KW-0560">Oxidoreductase</keyword>
<dbReference type="AlphaFoldDB" id="A0A8J8NPL6"/>
<proteinExistence type="inferred from homology"/>
<accession>A0A8J8NPL6</accession>
<evidence type="ECO:0000256" key="5">
    <source>
        <dbReference type="RuleBase" id="RU000499"/>
    </source>
</evidence>
<dbReference type="PANTHER" id="PTHR11592:SF78">
    <property type="entry name" value="GLUTATHIONE PEROXIDASE"/>
    <property type="match status" value="1"/>
</dbReference>
<keyword evidence="8" id="KW-1185">Reference proteome</keyword>
<dbReference type="EMBL" id="RRYP01009336">
    <property type="protein sequence ID" value="TNV79133.1"/>
    <property type="molecule type" value="Genomic_DNA"/>
</dbReference>
<evidence type="ECO:0000313" key="8">
    <source>
        <dbReference type="Proteomes" id="UP000785679"/>
    </source>
</evidence>
<feature type="domain" description="Thioredoxin" evidence="6">
    <location>
        <begin position="15"/>
        <end position="186"/>
    </location>
</feature>
<evidence type="ECO:0000256" key="2">
    <source>
        <dbReference type="ARBA" id="ARBA00022559"/>
    </source>
</evidence>
<dbReference type="PROSITE" id="PS51352">
    <property type="entry name" value="THIOREDOXIN_2"/>
    <property type="match status" value="1"/>
</dbReference>
<dbReference type="Pfam" id="PF00255">
    <property type="entry name" value="GSHPx"/>
    <property type="match status" value="1"/>
</dbReference>
<dbReference type="Gene3D" id="3.40.30.10">
    <property type="entry name" value="Glutaredoxin"/>
    <property type="match status" value="1"/>
</dbReference>
<dbReference type="PIRSF" id="PIRSF000303">
    <property type="entry name" value="Glutathion_perox"/>
    <property type="match status" value="1"/>
</dbReference>
<dbReference type="PRINTS" id="PR01011">
    <property type="entry name" value="GLUTPROXDASE"/>
</dbReference>
<feature type="active site" evidence="4">
    <location>
        <position position="56"/>
    </location>
</feature>
<protein>
    <recommendedName>
        <fullName evidence="5">Glutathione peroxidase</fullName>
    </recommendedName>
</protein>
<reference evidence="7" key="1">
    <citation type="submission" date="2019-06" db="EMBL/GenBank/DDBJ databases">
        <authorList>
            <person name="Zheng W."/>
        </authorList>
    </citation>
    <scope>NUCLEOTIDE SEQUENCE</scope>
    <source>
        <strain evidence="7">QDHG01</strain>
    </source>
</reference>
<name>A0A8J8NPL6_HALGN</name>
<evidence type="ECO:0000313" key="7">
    <source>
        <dbReference type="EMBL" id="TNV79133.1"/>
    </source>
</evidence>
<dbReference type="InterPro" id="IPR029760">
    <property type="entry name" value="GPX_CS"/>
</dbReference>
<evidence type="ECO:0000256" key="4">
    <source>
        <dbReference type="PIRSR" id="PIRSR000303-1"/>
    </source>
</evidence>
<dbReference type="InterPro" id="IPR013766">
    <property type="entry name" value="Thioredoxin_domain"/>
</dbReference>